<protein>
    <submittedName>
        <fullName evidence="1">Uncharacterized protein</fullName>
    </submittedName>
</protein>
<proteinExistence type="predicted"/>
<sequence>MFLSSYRRGVATGIDAFVDGLKRYRLLSSSDKRKLLGAHRLKKTPEAPTDKIENALELSNESSSVRDLRQEASPSKRIEAELKRLKSRTREDMRARARMRPMAVGVSKYFMGVDPNTEPEYFEITNPLFDSETETMTLVSDVQKATAYDDVQAMLASIRPVPQDKITDDFLHIMARAIEYNIARVERPVLFNELSDYESSYAMQRAAIRNLLINRCTRNAFEETRVDKFIDKLKLSSQRLNAPLPPEAIEPVIAFRGYATYSFDPCRRLAQKLTNMQRLVQAIVKNDTDFLASLGTSAECQVGPLSKYPFNNYYGFESCVPKDVTGSIKMGKPVAGDSVRYQNLQSVAHSLPKDRKYRSVVTHAIRVLERAKGWDHKSKIKAINRLVQVYNNLAPSRYYERVLEKSIPLVRTKGSVVRTRSRQETFNRGLKYIQSLTRNHWVKKK</sequence>
<gene>
    <name evidence="1" type="ORF">BgAZ_201250</name>
</gene>
<evidence type="ECO:0000313" key="1">
    <source>
        <dbReference type="EMBL" id="KAK1443249.1"/>
    </source>
</evidence>
<evidence type="ECO:0000313" key="2">
    <source>
        <dbReference type="Proteomes" id="UP001230268"/>
    </source>
</evidence>
<reference evidence="1" key="1">
    <citation type="submission" date="2023-08" db="EMBL/GenBank/DDBJ databases">
        <title>Draft sequence of the Babesia gibsoni genome.</title>
        <authorList>
            <person name="Yamagishi J.Y."/>
            <person name="Xuan X.X."/>
        </authorList>
    </citation>
    <scope>NUCLEOTIDE SEQUENCE</scope>
    <source>
        <strain evidence="1">Azabu</strain>
    </source>
</reference>
<dbReference type="EMBL" id="JAVEPI010000002">
    <property type="protein sequence ID" value="KAK1443249.1"/>
    <property type="molecule type" value="Genomic_DNA"/>
</dbReference>
<accession>A0AAD8LJ94</accession>
<dbReference type="AlphaFoldDB" id="A0AAD8LJ94"/>
<dbReference type="Proteomes" id="UP001230268">
    <property type="component" value="Unassembled WGS sequence"/>
</dbReference>
<organism evidence="1 2">
    <name type="scientific">Babesia gibsoni</name>
    <dbReference type="NCBI Taxonomy" id="33632"/>
    <lineage>
        <taxon>Eukaryota</taxon>
        <taxon>Sar</taxon>
        <taxon>Alveolata</taxon>
        <taxon>Apicomplexa</taxon>
        <taxon>Aconoidasida</taxon>
        <taxon>Piroplasmida</taxon>
        <taxon>Babesiidae</taxon>
        <taxon>Babesia</taxon>
    </lineage>
</organism>
<comment type="caution">
    <text evidence="1">The sequence shown here is derived from an EMBL/GenBank/DDBJ whole genome shotgun (WGS) entry which is preliminary data.</text>
</comment>
<keyword evidence="2" id="KW-1185">Reference proteome</keyword>
<name>A0AAD8LJ94_BABGI</name>